<evidence type="ECO:0000313" key="1">
    <source>
        <dbReference type="EMBL" id="GFD27236.1"/>
    </source>
</evidence>
<comment type="caution">
    <text evidence="1">The sequence shown here is derived from an EMBL/GenBank/DDBJ whole genome shotgun (WGS) entry which is preliminary data.</text>
</comment>
<proteinExistence type="predicted"/>
<gene>
    <name evidence="1" type="ORF">Tci_899205</name>
</gene>
<name>A0A699V1L1_TANCI</name>
<reference evidence="1" key="1">
    <citation type="journal article" date="2019" name="Sci. Rep.">
        <title>Draft genome of Tanacetum cinerariifolium, the natural source of mosquito coil.</title>
        <authorList>
            <person name="Yamashiro T."/>
            <person name="Shiraishi A."/>
            <person name="Satake H."/>
            <person name="Nakayama K."/>
        </authorList>
    </citation>
    <scope>NUCLEOTIDE SEQUENCE</scope>
</reference>
<accession>A0A699V1L1</accession>
<protein>
    <submittedName>
        <fullName evidence="1">Uncharacterized protein</fullName>
    </submittedName>
</protein>
<dbReference type="EMBL" id="BKCJ011375429">
    <property type="protein sequence ID" value="GFD27236.1"/>
    <property type="molecule type" value="Genomic_DNA"/>
</dbReference>
<dbReference type="AlphaFoldDB" id="A0A699V1L1"/>
<sequence>MGGIEDVSCWIVTDTIDSALVSAVVFSLSASEGLSFKNRSPKLRSFARCCREDKVPIELAEVEMLQHHQGLVQPSLHLAHQGLV</sequence>
<organism evidence="1">
    <name type="scientific">Tanacetum cinerariifolium</name>
    <name type="common">Dalmatian daisy</name>
    <name type="synonym">Chrysanthemum cinerariifolium</name>
    <dbReference type="NCBI Taxonomy" id="118510"/>
    <lineage>
        <taxon>Eukaryota</taxon>
        <taxon>Viridiplantae</taxon>
        <taxon>Streptophyta</taxon>
        <taxon>Embryophyta</taxon>
        <taxon>Tracheophyta</taxon>
        <taxon>Spermatophyta</taxon>
        <taxon>Magnoliopsida</taxon>
        <taxon>eudicotyledons</taxon>
        <taxon>Gunneridae</taxon>
        <taxon>Pentapetalae</taxon>
        <taxon>asterids</taxon>
        <taxon>campanulids</taxon>
        <taxon>Asterales</taxon>
        <taxon>Asteraceae</taxon>
        <taxon>Asteroideae</taxon>
        <taxon>Anthemideae</taxon>
        <taxon>Anthemidinae</taxon>
        <taxon>Tanacetum</taxon>
    </lineage>
</organism>